<evidence type="ECO:0000256" key="4">
    <source>
        <dbReference type="ARBA" id="ARBA00022989"/>
    </source>
</evidence>
<proteinExistence type="predicted"/>
<dbReference type="SMART" id="SM00450">
    <property type="entry name" value="RHOD"/>
    <property type="match status" value="1"/>
</dbReference>
<protein>
    <recommendedName>
        <fullName evidence="7">Rhodanese domain-containing protein</fullName>
    </recommendedName>
</protein>
<accession>A0A7V4XRS5</accession>
<evidence type="ECO:0000259" key="7">
    <source>
        <dbReference type="PROSITE" id="PS50206"/>
    </source>
</evidence>
<dbReference type="InterPro" id="IPR051311">
    <property type="entry name" value="DedA_domain"/>
</dbReference>
<dbReference type="Pfam" id="PF09335">
    <property type="entry name" value="VTT_dom"/>
    <property type="match status" value="1"/>
</dbReference>
<comment type="subcellular location">
    <subcellularLocation>
        <location evidence="1">Cell membrane</location>
        <topology evidence="1">Multi-pass membrane protein</topology>
    </subcellularLocation>
</comment>
<evidence type="ECO:0000313" key="8">
    <source>
        <dbReference type="EMBL" id="HGY93911.1"/>
    </source>
</evidence>
<feature type="transmembrane region" description="Helical" evidence="6">
    <location>
        <begin position="170"/>
        <end position="192"/>
    </location>
</feature>
<comment type="caution">
    <text evidence="8">The sequence shown here is derived from an EMBL/GenBank/DDBJ whole genome shotgun (WGS) entry which is preliminary data.</text>
</comment>
<evidence type="ECO:0000256" key="1">
    <source>
        <dbReference type="ARBA" id="ARBA00004651"/>
    </source>
</evidence>
<evidence type="ECO:0000256" key="2">
    <source>
        <dbReference type="ARBA" id="ARBA00022475"/>
    </source>
</evidence>
<organism evidence="8">
    <name type="scientific">Acidobacterium capsulatum</name>
    <dbReference type="NCBI Taxonomy" id="33075"/>
    <lineage>
        <taxon>Bacteria</taxon>
        <taxon>Pseudomonadati</taxon>
        <taxon>Acidobacteriota</taxon>
        <taxon>Terriglobia</taxon>
        <taxon>Terriglobales</taxon>
        <taxon>Acidobacteriaceae</taxon>
        <taxon>Acidobacterium</taxon>
    </lineage>
</organism>
<dbReference type="PANTHER" id="PTHR42709">
    <property type="entry name" value="ALKALINE PHOSPHATASE LIKE PROTEIN"/>
    <property type="match status" value="1"/>
</dbReference>
<keyword evidence="2" id="KW-1003">Cell membrane</keyword>
<evidence type="ECO:0000256" key="6">
    <source>
        <dbReference type="SAM" id="Phobius"/>
    </source>
</evidence>
<feature type="transmembrane region" description="Helical" evidence="6">
    <location>
        <begin position="7"/>
        <end position="27"/>
    </location>
</feature>
<dbReference type="PROSITE" id="PS50206">
    <property type="entry name" value="RHODANESE_3"/>
    <property type="match status" value="1"/>
</dbReference>
<keyword evidence="4 6" id="KW-1133">Transmembrane helix</keyword>
<feature type="transmembrane region" description="Helical" evidence="6">
    <location>
        <begin position="47"/>
        <end position="70"/>
    </location>
</feature>
<dbReference type="SUPFAM" id="SSF52821">
    <property type="entry name" value="Rhodanese/Cell cycle control phosphatase"/>
    <property type="match status" value="1"/>
</dbReference>
<dbReference type="AlphaFoldDB" id="A0A7V4XRS5"/>
<keyword evidence="5 6" id="KW-0472">Membrane</keyword>
<name>A0A7V4XRS5_9BACT</name>
<gene>
    <name evidence="8" type="ORF">ENW50_04370</name>
</gene>
<dbReference type="InterPro" id="IPR032816">
    <property type="entry name" value="VTT_dom"/>
</dbReference>
<reference evidence="8" key="1">
    <citation type="journal article" date="2020" name="mSystems">
        <title>Genome- and Community-Level Interaction Insights into Carbon Utilization and Element Cycling Functions of Hydrothermarchaeota in Hydrothermal Sediment.</title>
        <authorList>
            <person name="Zhou Z."/>
            <person name="Liu Y."/>
            <person name="Xu W."/>
            <person name="Pan J."/>
            <person name="Luo Z.H."/>
            <person name="Li M."/>
        </authorList>
    </citation>
    <scope>NUCLEOTIDE SEQUENCE [LARGE SCALE GENOMIC DNA]</scope>
    <source>
        <strain evidence="8">SpSt-855</strain>
    </source>
</reference>
<sequence>MPFALHFFLQHAYSILFFWVLVEQLGVPLPSTPILLAAGTLTATHQLALPAVIIVALAGSLISDSLWYWMGKRYGGLMVRLLCRLSFESTVCVRKTEEYFTRRGPASLLVSKFIPGLGTVAAPIAGQTGMSFRRFVFFDAGGILLWTLSVTLGGHFFGDILRRHPNALSWTGHFALGLFLLLFAGFLAWRFFKQRMFLAEIRMARIFPDELKARLEEGDDVIIVDLRHPLDLLPDPRTLPGALRLTPDKLMAQLEQIPRDREVILFCTCPSEATAAKTALQLRRAGIQRVRPLYGGFDEWKKRGYPLVEGNADLALEYARG</sequence>
<keyword evidence="3 6" id="KW-0812">Transmembrane</keyword>
<dbReference type="GO" id="GO:0005886">
    <property type="term" value="C:plasma membrane"/>
    <property type="evidence" value="ECO:0007669"/>
    <property type="project" value="UniProtKB-SubCell"/>
</dbReference>
<feature type="transmembrane region" description="Helical" evidence="6">
    <location>
        <begin position="135"/>
        <end position="158"/>
    </location>
</feature>
<dbReference type="Gene3D" id="3.40.250.10">
    <property type="entry name" value="Rhodanese-like domain"/>
    <property type="match status" value="1"/>
</dbReference>
<dbReference type="InterPro" id="IPR001763">
    <property type="entry name" value="Rhodanese-like_dom"/>
</dbReference>
<dbReference type="PANTHER" id="PTHR42709:SF6">
    <property type="entry name" value="UNDECAPRENYL PHOSPHATE TRANSPORTER A"/>
    <property type="match status" value="1"/>
</dbReference>
<dbReference type="Pfam" id="PF00581">
    <property type="entry name" value="Rhodanese"/>
    <property type="match status" value="1"/>
</dbReference>
<feature type="domain" description="Rhodanese" evidence="7">
    <location>
        <begin position="217"/>
        <end position="309"/>
    </location>
</feature>
<evidence type="ECO:0000256" key="5">
    <source>
        <dbReference type="ARBA" id="ARBA00023136"/>
    </source>
</evidence>
<evidence type="ECO:0000256" key="3">
    <source>
        <dbReference type="ARBA" id="ARBA00022692"/>
    </source>
</evidence>
<dbReference type="EMBL" id="DTKL01000021">
    <property type="protein sequence ID" value="HGY93911.1"/>
    <property type="molecule type" value="Genomic_DNA"/>
</dbReference>
<dbReference type="InterPro" id="IPR036873">
    <property type="entry name" value="Rhodanese-like_dom_sf"/>
</dbReference>